<evidence type="ECO:0000259" key="1">
    <source>
        <dbReference type="Pfam" id="PF01869"/>
    </source>
</evidence>
<dbReference type="Proteomes" id="UP000293638">
    <property type="component" value="Unassembled WGS sequence"/>
</dbReference>
<keyword evidence="3" id="KW-1185">Reference proteome</keyword>
<organism evidence="2 3">
    <name type="scientific">Motilibacter rhizosphaerae</name>
    <dbReference type="NCBI Taxonomy" id="598652"/>
    <lineage>
        <taxon>Bacteria</taxon>
        <taxon>Bacillati</taxon>
        <taxon>Actinomycetota</taxon>
        <taxon>Actinomycetes</taxon>
        <taxon>Motilibacterales</taxon>
        <taxon>Motilibacteraceae</taxon>
        <taxon>Motilibacter</taxon>
    </lineage>
</organism>
<dbReference type="InterPro" id="IPR052519">
    <property type="entry name" value="Euk-type_GlcNAc_Kinase"/>
</dbReference>
<accession>A0A4Q7NUQ3</accession>
<dbReference type="Gene3D" id="3.30.420.40">
    <property type="match status" value="2"/>
</dbReference>
<comment type="caution">
    <text evidence="2">The sequence shown here is derived from an EMBL/GenBank/DDBJ whole genome shotgun (WGS) entry which is preliminary data.</text>
</comment>
<protein>
    <submittedName>
        <fullName evidence="2">N-acetylglucosamine kinase-like BadF-type ATPase</fullName>
    </submittedName>
</protein>
<dbReference type="PANTHER" id="PTHR43190:SF3">
    <property type="entry name" value="N-ACETYL-D-GLUCOSAMINE KINASE"/>
    <property type="match status" value="1"/>
</dbReference>
<name>A0A4Q7NUQ3_9ACTN</name>
<dbReference type="GO" id="GO:0016301">
    <property type="term" value="F:kinase activity"/>
    <property type="evidence" value="ECO:0007669"/>
    <property type="project" value="UniProtKB-KW"/>
</dbReference>
<dbReference type="AlphaFoldDB" id="A0A4Q7NUQ3"/>
<sequence length="323" mass="33074">MSAYLGIDGGGTKTALCVLSDEGEVLASTVAPSCYYLFSPEGPALVERVLGVAVPEVCAAAGMAVDAVAYVFAGLPAHGEVSRDVPAVDAAVGAALGHARYAVANDTVCAWAGSLAGADGINVVSGTGSITYGERAGRGVRVGGWGEAFGDEGSGHWVAVRGLQAFTKMADGRLPPGPLLDVLRARLGLGTDLDLVDVVLNRWQRDRREVAALSREVVAAAEEGDAAAAAILSDAADELVELVEATRRRLGFAQGEAVPVSWSGGMLSAALVREPFLSRLRARYPGYDARTPLHPPVVGAALHAAQLAGAPLSAEALQRLAGQ</sequence>
<dbReference type="InterPro" id="IPR043129">
    <property type="entry name" value="ATPase_NBD"/>
</dbReference>
<proteinExistence type="predicted"/>
<dbReference type="InterPro" id="IPR002731">
    <property type="entry name" value="ATPase_BadF"/>
</dbReference>
<reference evidence="2 3" key="1">
    <citation type="submission" date="2019-02" db="EMBL/GenBank/DDBJ databases">
        <title>Genomic Encyclopedia of Type Strains, Phase IV (KMG-IV): sequencing the most valuable type-strain genomes for metagenomic binning, comparative biology and taxonomic classification.</title>
        <authorList>
            <person name="Goeker M."/>
        </authorList>
    </citation>
    <scope>NUCLEOTIDE SEQUENCE [LARGE SCALE GENOMIC DNA]</scope>
    <source>
        <strain evidence="2 3">DSM 45622</strain>
    </source>
</reference>
<feature type="domain" description="ATPase BadF/BadG/BcrA/BcrD type" evidence="1">
    <location>
        <begin position="5"/>
        <end position="304"/>
    </location>
</feature>
<dbReference type="OrthoDB" id="8701357at2"/>
<dbReference type="SUPFAM" id="SSF53067">
    <property type="entry name" value="Actin-like ATPase domain"/>
    <property type="match status" value="2"/>
</dbReference>
<evidence type="ECO:0000313" key="2">
    <source>
        <dbReference type="EMBL" id="RZS90897.1"/>
    </source>
</evidence>
<dbReference type="PANTHER" id="PTHR43190">
    <property type="entry name" value="N-ACETYL-D-GLUCOSAMINE KINASE"/>
    <property type="match status" value="1"/>
</dbReference>
<dbReference type="Pfam" id="PF01869">
    <property type="entry name" value="BcrAD_BadFG"/>
    <property type="match status" value="1"/>
</dbReference>
<keyword evidence="2" id="KW-0808">Transferase</keyword>
<evidence type="ECO:0000313" key="3">
    <source>
        <dbReference type="Proteomes" id="UP000293638"/>
    </source>
</evidence>
<keyword evidence="2" id="KW-0418">Kinase</keyword>
<dbReference type="EMBL" id="SGXD01000001">
    <property type="protein sequence ID" value="RZS90897.1"/>
    <property type="molecule type" value="Genomic_DNA"/>
</dbReference>
<gene>
    <name evidence="2" type="ORF">EV189_0127</name>
</gene>
<dbReference type="RefSeq" id="WP_130491025.1">
    <property type="nucleotide sequence ID" value="NZ_SGXD01000001.1"/>
</dbReference>